<dbReference type="InterPro" id="IPR025751">
    <property type="entry name" value="RsbRD_N_dom"/>
</dbReference>
<dbReference type="SUPFAM" id="SSF52091">
    <property type="entry name" value="SpoIIaa-like"/>
    <property type="match status" value="1"/>
</dbReference>
<dbReference type="InterPro" id="IPR051932">
    <property type="entry name" value="Bact_StressResp_Reg"/>
</dbReference>
<dbReference type="Pfam" id="PF14361">
    <property type="entry name" value="RsbRD_N"/>
    <property type="match status" value="1"/>
</dbReference>
<dbReference type="Proteomes" id="UP000017396">
    <property type="component" value="Chromosome"/>
</dbReference>
<keyword evidence="4" id="KW-1185">Reference proteome</keyword>
<evidence type="ECO:0000259" key="2">
    <source>
        <dbReference type="PROSITE" id="PS50801"/>
    </source>
</evidence>
<dbReference type="KEGG" id="glj:GKIL_1106"/>
<proteinExistence type="predicted"/>
<dbReference type="AlphaFoldDB" id="U5QEJ0"/>
<name>U5QEJ0_GLOK1</name>
<dbReference type="CDD" id="cd07041">
    <property type="entry name" value="STAS_RsbR_RsbS_like"/>
    <property type="match status" value="1"/>
</dbReference>
<dbReference type="Gene3D" id="3.30.750.24">
    <property type="entry name" value="STAS domain"/>
    <property type="match status" value="1"/>
</dbReference>
<organism evidence="3 4">
    <name type="scientific">Gloeobacter kilaueensis (strain ATCC BAA-2537 / CCAP 1431/1 / ULC 316 / JS1)</name>
    <dbReference type="NCBI Taxonomy" id="1183438"/>
    <lineage>
        <taxon>Bacteria</taxon>
        <taxon>Bacillati</taxon>
        <taxon>Cyanobacteriota</taxon>
        <taxon>Cyanophyceae</taxon>
        <taxon>Gloeobacterales</taxon>
        <taxon>Gloeobacteraceae</taxon>
        <taxon>Gloeobacter</taxon>
    </lineage>
</organism>
<dbReference type="eggNOG" id="COG1366">
    <property type="taxonomic scope" value="Bacteria"/>
</dbReference>
<sequence>MGSTGENRLLTVLIENRQKLVDDWIEEQSALKVWQNGLIGRAELTEQCTEFVQLLSGTLNSDYSADFKTAAWDALRDFLRDIVASRLEQGFTPMAIATFVLSFKQPLFENLRRAYGEDAGALVETIWSSTALIDKLALWTTEVFQLEREAVITRQQQEMLELSTPVVQLWRGILALPLVGTLDSSRTQEVMESLLQQIVETSAQFVIIDITGVPTVDTQVAQYLLKTVAAARLMGTECIISGIRPQIAQTIIHLGLDLSSVTTKAVLADAFAVALARSNLKICPASDHG</sequence>
<evidence type="ECO:0000313" key="3">
    <source>
        <dbReference type="EMBL" id="AGY57352.1"/>
    </source>
</evidence>
<dbReference type="PATRIC" id="fig|1183438.3.peg.1090"/>
<reference evidence="3 4" key="1">
    <citation type="journal article" date="2013" name="PLoS ONE">
        <title>Cultivation and Complete Genome Sequencing of Gloeobacter kilaueensis sp. nov., from a Lava Cave in Kilauea Caldera, Hawai'i.</title>
        <authorList>
            <person name="Saw J.H."/>
            <person name="Schatz M."/>
            <person name="Brown M.V."/>
            <person name="Kunkel D.D."/>
            <person name="Foster J.S."/>
            <person name="Shick H."/>
            <person name="Christensen S."/>
            <person name="Hou S."/>
            <person name="Wan X."/>
            <person name="Donachie S.P."/>
        </authorList>
    </citation>
    <scope>NUCLEOTIDE SEQUENCE [LARGE SCALE GENOMIC DNA]</scope>
    <source>
        <strain evidence="4">JS</strain>
    </source>
</reference>
<feature type="domain" description="STAS" evidence="2">
    <location>
        <begin position="163"/>
        <end position="274"/>
    </location>
</feature>
<evidence type="ECO:0000313" key="4">
    <source>
        <dbReference type="Proteomes" id="UP000017396"/>
    </source>
</evidence>
<dbReference type="InterPro" id="IPR036513">
    <property type="entry name" value="STAS_dom_sf"/>
</dbReference>
<dbReference type="EMBL" id="CP003587">
    <property type="protein sequence ID" value="AGY57352.1"/>
    <property type="molecule type" value="Genomic_DNA"/>
</dbReference>
<gene>
    <name evidence="3" type="ORF">GKIL_1106</name>
</gene>
<dbReference type="RefSeq" id="WP_023172423.1">
    <property type="nucleotide sequence ID" value="NC_022600.1"/>
</dbReference>
<dbReference type="OrthoDB" id="9800154at2"/>
<keyword evidence="1" id="KW-0597">Phosphoprotein</keyword>
<dbReference type="PANTHER" id="PTHR33745">
    <property type="entry name" value="RSBT ANTAGONIST PROTEIN RSBS-RELATED"/>
    <property type="match status" value="1"/>
</dbReference>
<dbReference type="HOGENOM" id="CLU_026775_0_0_3"/>
<dbReference type="PANTHER" id="PTHR33745:SF3">
    <property type="entry name" value="RSBT CO-ANTAGONIST PROTEIN RSBRC"/>
    <property type="match status" value="1"/>
</dbReference>
<evidence type="ECO:0000256" key="1">
    <source>
        <dbReference type="ARBA" id="ARBA00022553"/>
    </source>
</evidence>
<dbReference type="STRING" id="1183438.GKIL_1106"/>
<protein>
    <submittedName>
        <fullName evidence="3">Anti-sigma-factor antagonist</fullName>
    </submittedName>
</protein>
<dbReference type="InterPro" id="IPR002645">
    <property type="entry name" value="STAS_dom"/>
</dbReference>
<dbReference type="PROSITE" id="PS50801">
    <property type="entry name" value="STAS"/>
    <property type="match status" value="1"/>
</dbReference>
<accession>U5QEJ0</accession>
<dbReference type="Pfam" id="PF01740">
    <property type="entry name" value="STAS"/>
    <property type="match status" value="1"/>
</dbReference>